<dbReference type="OrthoDB" id="30195at2759"/>
<proteinExistence type="inferred from homology"/>
<feature type="compositionally biased region" description="Acidic residues" evidence="4">
    <location>
        <begin position="410"/>
        <end position="461"/>
    </location>
</feature>
<keyword evidence="2" id="KW-0539">Nucleus</keyword>
<dbReference type="Proteomes" id="UP000800093">
    <property type="component" value="Unassembled WGS sequence"/>
</dbReference>
<feature type="domain" description="Small-subunit processome Utp12" evidence="5">
    <location>
        <begin position="231"/>
        <end position="334"/>
    </location>
</feature>
<feature type="compositionally biased region" description="Acidic residues" evidence="4">
    <location>
        <begin position="106"/>
        <end position="132"/>
    </location>
</feature>
<feature type="region of interest" description="Disordered" evidence="4">
    <location>
        <begin position="1"/>
        <end position="58"/>
    </location>
</feature>
<evidence type="ECO:0000256" key="3">
    <source>
        <dbReference type="ARBA" id="ARBA00038335"/>
    </source>
</evidence>
<comment type="similarity">
    <text evidence="3">Belongs to the UTP5 family.</text>
</comment>
<dbReference type="PANTHER" id="PTHR44267:SF1">
    <property type="entry name" value="WD REPEAT-CONTAINING PROTEIN 43"/>
    <property type="match status" value="1"/>
</dbReference>
<dbReference type="EMBL" id="ML986592">
    <property type="protein sequence ID" value="KAF2267318.1"/>
    <property type="molecule type" value="Genomic_DNA"/>
</dbReference>
<comment type="subcellular location">
    <subcellularLocation>
        <location evidence="1">Nucleus</location>
    </subcellularLocation>
</comment>
<dbReference type="GO" id="GO:0005730">
    <property type="term" value="C:nucleolus"/>
    <property type="evidence" value="ECO:0007669"/>
    <property type="project" value="TreeGrafter"/>
</dbReference>
<evidence type="ECO:0000256" key="2">
    <source>
        <dbReference type="ARBA" id="ARBA00023242"/>
    </source>
</evidence>
<evidence type="ECO:0000313" key="7">
    <source>
        <dbReference type="Proteomes" id="UP000800093"/>
    </source>
</evidence>
<protein>
    <submittedName>
        <fullName evidence="6">NUC189-domain-containing protein</fullName>
    </submittedName>
</protein>
<dbReference type="InterPro" id="IPR007148">
    <property type="entry name" value="SSU_processome_Utp12"/>
</dbReference>
<gene>
    <name evidence="6" type="ORF">CC78DRAFT_541763</name>
</gene>
<evidence type="ECO:0000256" key="1">
    <source>
        <dbReference type="ARBA" id="ARBA00004123"/>
    </source>
</evidence>
<sequence>MPAPIASHVGGPGKASRLVRDSRPPAKKTKLSQPPTASPPPQQQNGLKSLINGAPGKKPAVAAKVNGVKNNAQKETVDDATAVVGGGLAGHGDVDIPMADAPAAEEVIEISSGEDESEFSSEADNDEEDGGEEEGKIDRGVQQNASAVNGDAQEENQSLYDAAEPEELSFGEKLQAQDPEQVAPHIVDVESAFIGPNGDTRALALAAGNRPLTTPSASSLGTVLTQALRTNDRELLESCLREVDVDTIYATVERLPSPLVGNLLQKLAEHIHRKPGRAGMLMIWVQWSLAAHGGYLASQPQLVKQLATLNKVLKERAGGLQPLLSLKGRLDMLHAQLELRRRNQKRAADDEEEEAIIYVEGEDDVSSEDGGDQSSVDSGDVPTSLRKRLRGGSAESGDESSADEMPATMEMDDIESDEGSEDSEDMVDDEAEETDNDTGDDLSEPTSDDDLEGLEDGSGSEEELRPARRSTIGRAGLSRRH</sequence>
<evidence type="ECO:0000259" key="5">
    <source>
        <dbReference type="Pfam" id="PF04003"/>
    </source>
</evidence>
<dbReference type="GO" id="GO:0000462">
    <property type="term" value="P:maturation of SSU-rRNA from tricistronic rRNA transcript (SSU-rRNA, 5.8S rRNA, LSU-rRNA)"/>
    <property type="evidence" value="ECO:0007669"/>
    <property type="project" value="TreeGrafter"/>
</dbReference>
<feature type="region of interest" description="Disordered" evidence="4">
    <location>
        <begin position="102"/>
        <end position="154"/>
    </location>
</feature>
<evidence type="ECO:0000313" key="6">
    <source>
        <dbReference type="EMBL" id="KAF2267318.1"/>
    </source>
</evidence>
<feature type="region of interest" description="Disordered" evidence="4">
    <location>
        <begin position="359"/>
        <end position="481"/>
    </location>
</feature>
<feature type="compositionally biased region" description="Low complexity" evidence="4">
    <location>
        <begin position="372"/>
        <end position="381"/>
    </location>
</feature>
<name>A0A9P4KGL2_9PLEO</name>
<comment type="caution">
    <text evidence="6">The sequence shown here is derived from an EMBL/GenBank/DDBJ whole genome shotgun (WGS) entry which is preliminary data.</text>
</comment>
<dbReference type="InterPro" id="IPR052414">
    <property type="entry name" value="U3_snoRNA-assoc_WDR"/>
</dbReference>
<evidence type="ECO:0000256" key="4">
    <source>
        <dbReference type="SAM" id="MobiDB-lite"/>
    </source>
</evidence>
<organism evidence="6 7">
    <name type="scientific">Lojkania enalia</name>
    <dbReference type="NCBI Taxonomy" id="147567"/>
    <lineage>
        <taxon>Eukaryota</taxon>
        <taxon>Fungi</taxon>
        <taxon>Dikarya</taxon>
        <taxon>Ascomycota</taxon>
        <taxon>Pezizomycotina</taxon>
        <taxon>Dothideomycetes</taxon>
        <taxon>Pleosporomycetidae</taxon>
        <taxon>Pleosporales</taxon>
        <taxon>Pleosporales incertae sedis</taxon>
        <taxon>Lojkania</taxon>
    </lineage>
</organism>
<keyword evidence="7" id="KW-1185">Reference proteome</keyword>
<feature type="compositionally biased region" description="Acidic residues" evidence="4">
    <location>
        <begin position="359"/>
        <end position="371"/>
    </location>
</feature>
<dbReference type="Pfam" id="PF04003">
    <property type="entry name" value="Utp12"/>
    <property type="match status" value="1"/>
</dbReference>
<accession>A0A9P4KGL2</accession>
<dbReference type="PANTHER" id="PTHR44267">
    <property type="entry name" value="WD REPEAT-CONTAINING PROTEIN 43"/>
    <property type="match status" value="1"/>
</dbReference>
<reference evidence="7" key="1">
    <citation type="journal article" date="2020" name="Stud. Mycol.">
        <title>101 Dothideomycetes genomes: A test case for predicting lifestyles and emergence of pathogens.</title>
        <authorList>
            <person name="Haridas S."/>
            <person name="Albert R."/>
            <person name="Binder M."/>
            <person name="Bloem J."/>
            <person name="LaButti K."/>
            <person name="Salamov A."/>
            <person name="Andreopoulos B."/>
            <person name="Baker S."/>
            <person name="Barry K."/>
            <person name="Bills G."/>
            <person name="Bluhm B."/>
            <person name="Cannon C."/>
            <person name="Castanera R."/>
            <person name="Culley D."/>
            <person name="Daum C."/>
            <person name="Ezra D."/>
            <person name="Gonzalez J."/>
            <person name="Henrissat B."/>
            <person name="Kuo A."/>
            <person name="Liang C."/>
            <person name="Lipzen A."/>
            <person name="Lutzoni F."/>
            <person name="Magnuson J."/>
            <person name="Mondo S."/>
            <person name="Nolan M."/>
            <person name="Ohm R."/>
            <person name="Pangilinan J."/>
            <person name="Park H.-J."/>
            <person name="Ramirez L."/>
            <person name="Alfaro M."/>
            <person name="Sun H."/>
            <person name="Tritt A."/>
            <person name="Yoshinaga Y."/>
            <person name="Zwiers L.-H."/>
            <person name="Turgeon B."/>
            <person name="Goodwin S."/>
            <person name="Spatafora J."/>
            <person name="Crous P."/>
            <person name="Grigoriev I."/>
        </authorList>
    </citation>
    <scope>NUCLEOTIDE SEQUENCE [LARGE SCALE GENOMIC DNA]</scope>
    <source>
        <strain evidence="7">CBS 304.66</strain>
    </source>
</reference>
<dbReference type="AlphaFoldDB" id="A0A9P4KGL2"/>